<dbReference type="AlphaFoldDB" id="A0A512M6I4"/>
<dbReference type="InterPro" id="IPR011040">
    <property type="entry name" value="Sialidase"/>
</dbReference>
<feature type="domain" description="Sialidase" evidence="3">
    <location>
        <begin position="207"/>
        <end position="362"/>
    </location>
</feature>
<feature type="chain" id="PRO_5022075174" description="Sialidase domain-containing protein" evidence="2">
    <location>
        <begin position="23"/>
        <end position="391"/>
    </location>
</feature>
<dbReference type="OrthoDB" id="7294637at2"/>
<organism evidence="4 5">
    <name type="scientific">Brevifollis gellanilyticus</name>
    <dbReference type="NCBI Taxonomy" id="748831"/>
    <lineage>
        <taxon>Bacteria</taxon>
        <taxon>Pseudomonadati</taxon>
        <taxon>Verrucomicrobiota</taxon>
        <taxon>Verrucomicrobiia</taxon>
        <taxon>Verrucomicrobiales</taxon>
        <taxon>Verrucomicrobiaceae</taxon>
    </lineage>
</organism>
<keyword evidence="2" id="KW-0732">Signal</keyword>
<dbReference type="PANTHER" id="PTHR43752">
    <property type="entry name" value="BNR/ASP-BOX REPEAT FAMILY PROTEIN"/>
    <property type="match status" value="1"/>
</dbReference>
<dbReference type="Proteomes" id="UP000321577">
    <property type="component" value="Unassembled WGS sequence"/>
</dbReference>
<gene>
    <name evidence="4" type="ORF">BGE01nite_16370</name>
</gene>
<proteinExistence type="predicted"/>
<name>A0A512M6I4_9BACT</name>
<dbReference type="CDD" id="cd15482">
    <property type="entry name" value="Sialidase_non-viral"/>
    <property type="match status" value="1"/>
</dbReference>
<dbReference type="Pfam" id="PF13088">
    <property type="entry name" value="BNR_2"/>
    <property type="match status" value="1"/>
</dbReference>
<evidence type="ECO:0000256" key="1">
    <source>
        <dbReference type="SAM" id="MobiDB-lite"/>
    </source>
</evidence>
<keyword evidence="5" id="KW-1185">Reference proteome</keyword>
<dbReference type="RefSeq" id="WP_146849950.1">
    <property type="nucleotide sequence ID" value="NZ_BKAG01000009.1"/>
</dbReference>
<evidence type="ECO:0000259" key="3">
    <source>
        <dbReference type="Pfam" id="PF13088"/>
    </source>
</evidence>
<comment type="caution">
    <text evidence="4">The sequence shown here is derived from an EMBL/GenBank/DDBJ whole genome shotgun (WGS) entry which is preliminary data.</text>
</comment>
<sequence length="391" mass="43465">MPRRYFPTAFATFAALTTLITAQDTVRLDPGDPATKASATSAATLKPATQENVIIYKEPGRYGGWPANQGLWQWGDELVAGFTATYYKETTTDHRIDRTKPSHRVQARSLDGGKTWKVEPDQPYSDRKNEPKAVPLKEPLDFTAPDFALMFRFGSLHTGPSWIYTTHDRCKTWQGPFTFAVEGVDKICTRTDLIVLGKQDCLMFGSCGKASDNKEGRVFCARTTDGGLTWKLQNYIGEEPPPGGFAIMPSSVRTKGGALLTTIRRGKPEYCIELWRSDDLGKTWTKVNDVTSNIGGNPPATVLLPDGRLCVTYGFRRKPSGMRARISSDEGKTWTPEVILRDDGFDGDLGYPRSLVRPDGRILTVYYFNGPRGEDRAIEGTFWTPPVATDR</sequence>
<dbReference type="SUPFAM" id="SSF50939">
    <property type="entry name" value="Sialidases"/>
    <property type="match status" value="1"/>
</dbReference>
<feature type="signal peptide" evidence="2">
    <location>
        <begin position="1"/>
        <end position="22"/>
    </location>
</feature>
<evidence type="ECO:0000313" key="5">
    <source>
        <dbReference type="Proteomes" id="UP000321577"/>
    </source>
</evidence>
<dbReference type="EMBL" id="BKAG01000009">
    <property type="protein sequence ID" value="GEP42346.1"/>
    <property type="molecule type" value="Genomic_DNA"/>
</dbReference>
<protein>
    <recommendedName>
        <fullName evidence="3">Sialidase domain-containing protein</fullName>
    </recommendedName>
</protein>
<accession>A0A512M6I4</accession>
<evidence type="ECO:0000313" key="4">
    <source>
        <dbReference type="EMBL" id="GEP42346.1"/>
    </source>
</evidence>
<dbReference type="InterPro" id="IPR036278">
    <property type="entry name" value="Sialidase_sf"/>
</dbReference>
<reference evidence="4 5" key="1">
    <citation type="submission" date="2019-07" db="EMBL/GenBank/DDBJ databases">
        <title>Whole genome shotgun sequence of Brevifollis gellanilyticus NBRC 108608.</title>
        <authorList>
            <person name="Hosoyama A."/>
            <person name="Uohara A."/>
            <person name="Ohji S."/>
            <person name="Ichikawa N."/>
        </authorList>
    </citation>
    <scope>NUCLEOTIDE SEQUENCE [LARGE SCALE GENOMIC DNA]</scope>
    <source>
        <strain evidence="4 5">NBRC 108608</strain>
    </source>
</reference>
<dbReference type="PANTHER" id="PTHR43752:SF2">
    <property type="entry name" value="BNR_ASP-BOX REPEAT FAMILY PROTEIN"/>
    <property type="match status" value="1"/>
</dbReference>
<feature type="compositionally biased region" description="Basic and acidic residues" evidence="1">
    <location>
        <begin position="114"/>
        <end position="131"/>
    </location>
</feature>
<feature type="region of interest" description="Disordered" evidence="1">
    <location>
        <begin position="97"/>
        <end position="132"/>
    </location>
</feature>
<dbReference type="Gene3D" id="2.120.10.10">
    <property type="match status" value="1"/>
</dbReference>
<evidence type="ECO:0000256" key="2">
    <source>
        <dbReference type="SAM" id="SignalP"/>
    </source>
</evidence>